<name>A9KE88_COXBN</name>
<dbReference type="GO" id="GO:0000716">
    <property type="term" value="P:transcription-coupled nucleotide-excision repair, DNA damage recognition"/>
    <property type="evidence" value="ECO:0007669"/>
    <property type="project" value="UniProtKB-UniRule"/>
</dbReference>
<dbReference type="Gene3D" id="3.90.1150.50">
    <property type="entry name" value="Transcription-repair-coupling factor, D7 domain"/>
    <property type="match status" value="1"/>
</dbReference>
<dbReference type="EC" id="3.6.4.-" evidence="13"/>
<dbReference type="Gene3D" id="3.40.50.300">
    <property type="entry name" value="P-loop containing nucleotide triphosphate hydrolases"/>
    <property type="match status" value="2"/>
</dbReference>
<dbReference type="SMART" id="SM00487">
    <property type="entry name" value="DEXDc"/>
    <property type="match status" value="1"/>
</dbReference>
<dbReference type="Pfam" id="PF02559">
    <property type="entry name" value="CarD_TRCF_RID"/>
    <property type="match status" value="1"/>
</dbReference>
<keyword evidence="9 13" id="KW-0234">DNA repair</keyword>
<dbReference type="Pfam" id="PF03461">
    <property type="entry name" value="TRCF"/>
    <property type="match status" value="1"/>
</dbReference>
<dbReference type="InterPro" id="IPR011545">
    <property type="entry name" value="DEAD/DEAH_box_helicase_dom"/>
</dbReference>
<keyword evidence="7 13" id="KW-0067">ATP-binding</keyword>
<dbReference type="InterPro" id="IPR048635">
    <property type="entry name" value="MFD_D3"/>
</dbReference>
<evidence type="ECO:0000259" key="14">
    <source>
        <dbReference type="PROSITE" id="PS51192"/>
    </source>
</evidence>
<dbReference type="Pfam" id="PF00271">
    <property type="entry name" value="Helicase_C"/>
    <property type="match status" value="1"/>
</dbReference>
<dbReference type="SMART" id="SM00982">
    <property type="entry name" value="TRCF"/>
    <property type="match status" value="1"/>
</dbReference>
<dbReference type="FunFam" id="3.40.50.300:FF:000300">
    <property type="entry name" value="Transcription-repair-coupling factor"/>
    <property type="match status" value="1"/>
</dbReference>
<dbReference type="AlphaFoldDB" id="A9KE88"/>
<dbReference type="SMART" id="SM01058">
    <property type="entry name" value="CarD_TRCF"/>
    <property type="match status" value="1"/>
</dbReference>
<dbReference type="PANTHER" id="PTHR47964:SF1">
    <property type="entry name" value="ATP-DEPENDENT DNA HELICASE HOMOLOG RECG, CHLOROPLASTIC"/>
    <property type="match status" value="1"/>
</dbReference>
<dbReference type="SUPFAM" id="SSF141259">
    <property type="entry name" value="CarD-like"/>
    <property type="match status" value="1"/>
</dbReference>
<evidence type="ECO:0000313" key="17">
    <source>
        <dbReference type="Proteomes" id="UP000008555"/>
    </source>
</evidence>
<comment type="subcellular location">
    <subcellularLocation>
        <location evidence="1 13">Cytoplasm</location>
    </subcellularLocation>
</comment>
<dbReference type="NCBIfam" id="TIGR00580">
    <property type="entry name" value="mfd"/>
    <property type="match status" value="1"/>
</dbReference>
<dbReference type="InterPro" id="IPR027417">
    <property type="entry name" value="P-loop_NTPase"/>
</dbReference>
<dbReference type="SUPFAM" id="SSF143517">
    <property type="entry name" value="TRCF domain-like"/>
    <property type="match status" value="1"/>
</dbReference>
<dbReference type="Gene3D" id="2.40.10.170">
    <property type="match status" value="1"/>
</dbReference>
<dbReference type="Gene3D" id="3.30.2060.10">
    <property type="entry name" value="Penicillin-binding protein 1b domain"/>
    <property type="match status" value="1"/>
</dbReference>
<dbReference type="CDD" id="cd17991">
    <property type="entry name" value="DEXHc_TRCF"/>
    <property type="match status" value="1"/>
</dbReference>
<comment type="similarity">
    <text evidence="11 13">In the C-terminal section; belongs to the helicase family. RecG subfamily.</text>
</comment>
<evidence type="ECO:0000256" key="12">
    <source>
        <dbReference type="ARBA" id="ARBA00070128"/>
    </source>
</evidence>
<dbReference type="GO" id="GO:0016787">
    <property type="term" value="F:hydrolase activity"/>
    <property type="evidence" value="ECO:0007669"/>
    <property type="project" value="UniProtKB-KW"/>
</dbReference>
<dbReference type="InterPro" id="IPR047112">
    <property type="entry name" value="RecG/Mfd"/>
</dbReference>
<evidence type="ECO:0000256" key="7">
    <source>
        <dbReference type="ARBA" id="ARBA00022840"/>
    </source>
</evidence>
<comment type="similarity">
    <text evidence="10 13">In the N-terminal section; belongs to the UvrB family.</text>
</comment>
<dbReference type="FunFam" id="3.40.50.300:FF:000546">
    <property type="entry name" value="Transcription-repair-coupling factor"/>
    <property type="match status" value="1"/>
</dbReference>
<evidence type="ECO:0000313" key="16">
    <source>
        <dbReference type="EMBL" id="ABS77818.1"/>
    </source>
</evidence>
<evidence type="ECO:0000256" key="11">
    <source>
        <dbReference type="ARBA" id="ARBA00061399"/>
    </source>
</evidence>
<dbReference type="InterPro" id="IPR004576">
    <property type="entry name" value="Mfd"/>
</dbReference>
<dbReference type="Proteomes" id="UP000008555">
    <property type="component" value="Chromosome"/>
</dbReference>
<dbReference type="HOGENOM" id="CLU_005122_0_1_6"/>
<evidence type="ECO:0000256" key="4">
    <source>
        <dbReference type="ARBA" id="ARBA00022763"/>
    </source>
</evidence>
<keyword evidence="8 13" id="KW-0238">DNA-binding</keyword>
<evidence type="ECO:0000256" key="8">
    <source>
        <dbReference type="ARBA" id="ARBA00023125"/>
    </source>
</evidence>
<dbReference type="GO" id="GO:0006355">
    <property type="term" value="P:regulation of DNA-templated transcription"/>
    <property type="evidence" value="ECO:0007669"/>
    <property type="project" value="UniProtKB-UniRule"/>
</dbReference>
<evidence type="ECO:0000256" key="9">
    <source>
        <dbReference type="ARBA" id="ARBA00023204"/>
    </source>
</evidence>
<dbReference type="PROSITE" id="PS51194">
    <property type="entry name" value="HELICASE_CTER"/>
    <property type="match status" value="1"/>
</dbReference>
<dbReference type="Gene3D" id="3.40.50.11140">
    <property type="match status" value="1"/>
</dbReference>
<dbReference type="RefSeq" id="WP_011996993.1">
    <property type="nucleotide sequence ID" value="NC_009727.1"/>
</dbReference>
<comment type="function">
    <text evidence="13">Couples transcription and DNA repair by recognizing RNA polymerase (RNAP) stalled at DNA lesions. Mediates ATP-dependent release of RNAP and its truncated transcript from the DNA, and recruitment of nucleotide excision repair machinery to the damaged site.</text>
</comment>
<dbReference type="Pfam" id="PF00270">
    <property type="entry name" value="DEAD"/>
    <property type="match status" value="1"/>
</dbReference>
<gene>
    <name evidence="13 16" type="primary">mfd</name>
    <name evidence="16" type="ordered locus">CBUD_1246</name>
</gene>
<protein>
    <recommendedName>
        <fullName evidence="12 13">Transcription-repair-coupling factor</fullName>
        <shortName evidence="13">TRCF</shortName>
        <ecNumber evidence="13">3.6.4.-</ecNumber>
    </recommendedName>
</protein>
<evidence type="ECO:0000256" key="3">
    <source>
        <dbReference type="ARBA" id="ARBA00022741"/>
    </source>
</evidence>
<dbReference type="Gene3D" id="3.40.50.11180">
    <property type="match status" value="1"/>
</dbReference>
<dbReference type="InterPro" id="IPR001650">
    <property type="entry name" value="Helicase_C-like"/>
</dbReference>
<evidence type="ECO:0000259" key="15">
    <source>
        <dbReference type="PROSITE" id="PS51194"/>
    </source>
</evidence>
<dbReference type="InterPro" id="IPR005118">
    <property type="entry name" value="TRCF_C"/>
</dbReference>
<dbReference type="KEGG" id="cbd:CBUD_1246"/>
<sequence length="1157" mass="131597">MIKVEMTPISPLQPPIPRSIDNRLQWGNLKGDSVSLAISTLAEKNQGPLLLITPDVHSANYLHRSLPFFSSADTPILHFPDWETLPYDYFSPHEDIISERLLTLYRLPRLSSGIIISALPTLLQRLPPADHLEKNTFILSVGEKFSLQENRERLISAGYRSVQQVMEHGEYAQRGSIIDIYPMGSPLPYRIELFDDEVTSIRSFDPESQRSVEKIESVRLLPAREYPLTKEAITHFRQSWRAKFLGNPQEAPIYQQISEGEAAAGIEYYLPLFFETTQTFFSYLPKNTTVILFEKLETVAHQFWQEVEHRYEQLRHDLTRPLCPPSELFLSFEQLRIEIKNHTQIKISDAPIIEKTGQVNFATENFPPLLIDHKASQPFARLKNFLHEITAIQGGRVLFCAETAGRRETLLEFLKEIDTTPQAVKNWRTFLAENTRVGLTIAPLDKGVLLSSPPLAIISESQLFGEQIRQRRLEKERKIDPNLLIRNLTELHIGDPVVHIQHGVGRYLGLQTIKTSDQEAEYLTLQYADNDKIYVPVSSLYLISRYAGADASHAPLQKLGSKQWEKIKEKTQKHIRDVAAELLDIYSRRQAATGFTFSIPEKEYSLFRQAFPFEETPDQSAAINDVIVDMSSKRSMDRLICGDVGFGKTEVAMQAAFIAVQNNKQVAVLVPTTLLAEQHFYNFQDRFADWPVRIAAISRLRTQKQRQQITQELAEGKIDIIIGTHKLLSKDIRFKDLGLLIVDEEHRFGVTQKERIKSLRAHVDILTLTATPIPRTLNMSLSGIRDLSLITTPPAKRLSVKTFVHDYSHVLIREAILRENLRGGQVYFLHNDVATLAATAEKLRTIIPEARLAIAHGQMRERDLERVMSDFYHQKYNLLVCTTIIESGIDIPTANTIIINRADRFGLAQLHQLRGRVGRSHHQAYAYLLIPDQEALTADAEKRLSAISQLDDLGVGFNLATHDLEIRGAGELLGVEQSGQIHDIGFSLYLELLEEAVSALKAGREPQFEKPLHAASEIDLGITTLLPEDYVPDVNARLILYKRLANCKNKREIQALKEELIDRFGPLPPAAQHLLQSAELRLIANELGIQKINIGPKYGYFHFDKKPAIDLTKLIKLIQTQPQRYQLQGDESLRFILSNPTPQSKLETIYELIKNLK</sequence>
<dbReference type="Pfam" id="PF21132">
    <property type="entry name" value="MFD_D3"/>
    <property type="match status" value="1"/>
</dbReference>
<dbReference type="GO" id="GO:0005524">
    <property type="term" value="F:ATP binding"/>
    <property type="evidence" value="ECO:0007669"/>
    <property type="project" value="UniProtKB-UniRule"/>
</dbReference>
<dbReference type="HAMAP" id="MF_00969">
    <property type="entry name" value="TRCF"/>
    <property type="match status" value="1"/>
</dbReference>
<keyword evidence="2 13" id="KW-0963">Cytoplasm</keyword>
<dbReference type="GO" id="GO:0003678">
    <property type="term" value="F:DNA helicase activity"/>
    <property type="evidence" value="ECO:0007669"/>
    <property type="project" value="TreeGrafter"/>
</dbReference>
<dbReference type="GO" id="GO:0005737">
    <property type="term" value="C:cytoplasm"/>
    <property type="evidence" value="ECO:0007669"/>
    <property type="project" value="UniProtKB-SubCell"/>
</dbReference>
<keyword evidence="4 13" id="KW-0227">DNA damage</keyword>
<keyword evidence="5 13" id="KW-0378">Hydrolase</keyword>
<keyword evidence="6" id="KW-0347">Helicase</keyword>
<dbReference type="PANTHER" id="PTHR47964">
    <property type="entry name" value="ATP-DEPENDENT DNA HELICASE HOMOLOG RECG, CHLOROPLASTIC"/>
    <property type="match status" value="1"/>
</dbReference>
<dbReference type="Pfam" id="PF17757">
    <property type="entry name" value="UvrB_inter"/>
    <property type="match status" value="1"/>
</dbReference>
<evidence type="ECO:0000256" key="10">
    <source>
        <dbReference type="ARBA" id="ARBA00061104"/>
    </source>
</evidence>
<dbReference type="InterPro" id="IPR041471">
    <property type="entry name" value="UvrB_inter"/>
</dbReference>
<feature type="domain" description="Helicase ATP-binding" evidence="14">
    <location>
        <begin position="629"/>
        <end position="790"/>
    </location>
</feature>
<dbReference type="GO" id="GO:0003684">
    <property type="term" value="F:damaged DNA binding"/>
    <property type="evidence" value="ECO:0007669"/>
    <property type="project" value="InterPro"/>
</dbReference>
<dbReference type="InterPro" id="IPR003711">
    <property type="entry name" value="CarD-like/TRCF_RID"/>
</dbReference>
<evidence type="ECO:0000256" key="13">
    <source>
        <dbReference type="HAMAP-Rule" id="MF_00969"/>
    </source>
</evidence>
<dbReference type="InterPro" id="IPR037235">
    <property type="entry name" value="TRCF-like_C_D7"/>
</dbReference>
<proteinExistence type="inferred from homology"/>
<dbReference type="NCBIfam" id="NF007966">
    <property type="entry name" value="PRK10689.1"/>
    <property type="match status" value="1"/>
</dbReference>
<dbReference type="SUPFAM" id="SSF52540">
    <property type="entry name" value="P-loop containing nucleoside triphosphate hydrolases"/>
    <property type="match status" value="4"/>
</dbReference>
<evidence type="ECO:0000256" key="1">
    <source>
        <dbReference type="ARBA" id="ARBA00004496"/>
    </source>
</evidence>
<dbReference type="InterPro" id="IPR014001">
    <property type="entry name" value="Helicase_ATP-bd"/>
</dbReference>
<feature type="domain" description="Helicase C-terminal" evidence="15">
    <location>
        <begin position="811"/>
        <end position="967"/>
    </location>
</feature>
<keyword evidence="3 13" id="KW-0547">Nucleotide-binding</keyword>
<evidence type="ECO:0000256" key="6">
    <source>
        <dbReference type="ARBA" id="ARBA00022806"/>
    </source>
</evidence>
<reference evidence="16 17" key="1">
    <citation type="journal article" date="2009" name="Infect. Immun.">
        <title>Comparative genomics reveal extensive transposon-mediated genomic plasticity and diversity among potential effector proteins within the genus Coxiella.</title>
        <authorList>
            <person name="Beare P.A."/>
            <person name="Unsworth N."/>
            <person name="Andoh M."/>
            <person name="Voth D.E."/>
            <person name="Omsland A."/>
            <person name="Gilk S.D."/>
            <person name="Williams K.P."/>
            <person name="Sobral B.W."/>
            <person name="Kupko J.J.III."/>
            <person name="Porcella S.F."/>
            <person name="Samuel J.E."/>
            <person name="Heinzen R.A."/>
        </authorList>
    </citation>
    <scope>NUCLEOTIDE SEQUENCE [LARGE SCALE GENOMIC DNA]</scope>
    <source>
        <strain evidence="16 17">Dugway 5J108-111</strain>
    </source>
</reference>
<accession>A9KE88</accession>
<dbReference type="SMART" id="SM00490">
    <property type="entry name" value="HELICc"/>
    <property type="match status" value="1"/>
</dbReference>
<dbReference type="InterPro" id="IPR036101">
    <property type="entry name" value="CarD-like/TRCF_RID_sf"/>
</dbReference>
<evidence type="ECO:0000256" key="2">
    <source>
        <dbReference type="ARBA" id="ARBA00022490"/>
    </source>
</evidence>
<organism evidence="16 17">
    <name type="scientific">Coxiella burnetii (strain Dugway 5J108-111)</name>
    <dbReference type="NCBI Taxonomy" id="434922"/>
    <lineage>
        <taxon>Bacteria</taxon>
        <taxon>Pseudomonadati</taxon>
        <taxon>Pseudomonadota</taxon>
        <taxon>Gammaproteobacteria</taxon>
        <taxon>Legionellales</taxon>
        <taxon>Coxiellaceae</taxon>
        <taxon>Coxiella</taxon>
    </lineage>
</organism>
<evidence type="ECO:0000256" key="5">
    <source>
        <dbReference type="ARBA" id="ARBA00022801"/>
    </source>
</evidence>
<dbReference type="PROSITE" id="PS51192">
    <property type="entry name" value="HELICASE_ATP_BIND_1"/>
    <property type="match status" value="1"/>
</dbReference>
<dbReference type="EMBL" id="CP000733">
    <property type="protein sequence ID" value="ABS77818.1"/>
    <property type="molecule type" value="Genomic_DNA"/>
</dbReference>